<dbReference type="InterPro" id="IPR000905">
    <property type="entry name" value="Gcp-like_dom"/>
</dbReference>
<dbReference type="CDD" id="cd24032">
    <property type="entry name" value="ASKHA_NBD_TsaB"/>
    <property type="match status" value="1"/>
</dbReference>
<dbReference type="PANTHER" id="PTHR11735:SF11">
    <property type="entry name" value="TRNA THREONYLCARBAMOYLADENOSINE BIOSYNTHESIS PROTEIN TSAB"/>
    <property type="match status" value="1"/>
</dbReference>
<sequence length="230" mass="25475">MAYILSLDTSTKVCSVAVHHQGELIGAQTYHLQKSHSNLLPVIIKELVKNCELELKDISAVALAAGPGSYTGLRIGTATVKGLCFALECPMIALDSLESMSAQVRRFAAPEELLCPMIDARRMEVYGRVEDISGNIIWPTAPIIVDESTFDEFSGKPLVMFGNGAEKLKELFAHADQTIRIIEGIHPQAAYMGEAAWIKFSAEQFEDLAYFEPDYLKEYRTNTPSQKFKV</sequence>
<dbReference type="Gene3D" id="3.30.420.40">
    <property type="match status" value="2"/>
</dbReference>
<reference evidence="2 3" key="1">
    <citation type="submission" date="2018-07" db="EMBL/GenBank/DDBJ databases">
        <title>Genomic Encyclopedia of Type Strains, Phase IV (KMG-IV): sequencing the most valuable type-strain genomes for metagenomic binning, comparative biology and taxonomic classification.</title>
        <authorList>
            <person name="Goeker M."/>
        </authorList>
    </citation>
    <scope>NUCLEOTIDE SEQUENCE [LARGE SCALE GENOMIC DNA]</scope>
    <source>
        <strain evidence="2 3">DSM 4134</strain>
    </source>
</reference>
<name>A0A3D9KZ89_MARFU</name>
<dbReference type="InterPro" id="IPR043129">
    <property type="entry name" value="ATPase_NBD"/>
</dbReference>
<dbReference type="NCBIfam" id="TIGR03725">
    <property type="entry name" value="T6A_YeaZ"/>
    <property type="match status" value="1"/>
</dbReference>
<dbReference type="GO" id="GO:0005829">
    <property type="term" value="C:cytosol"/>
    <property type="evidence" value="ECO:0007669"/>
    <property type="project" value="TreeGrafter"/>
</dbReference>
<evidence type="ECO:0000259" key="1">
    <source>
        <dbReference type="Pfam" id="PF00814"/>
    </source>
</evidence>
<protein>
    <submittedName>
        <fullName evidence="2">tRNA threonylcarbamoyladenosine biosynthesis protein TsaB</fullName>
    </submittedName>
</protein>
<comment type="caution">
    <text evidence="2">The sequence shown here is derived from an EMBL/GenBank/DDBJ whole genome shotgun (WGS) entry which is preliminary data.</text>
</comment>
<dbReference type="Proteomes" id="UP000256779">
    <property type="component" value="Unassembled WGS sequence"/>
</dbReference>
<dbReference type="Pfam" id="PF00814">
    <property type="entry name" value="TsaD"/>
    <property type="match status" value="1"/>
</dbReference>
<dbReference type="RefSeq" id="WP_115869826.1">
    <property type="nucleotide sequence ID" value="NZ_QREG01000024.1"/>
</dbReference>
<dbReference type="OrthoDB" id="9784166at2"/>
<feature type="domain" description="Gcp-like" evidence="1">
    <location>
        <begin position="33"/>
        <end position="128"/>
    </location>
</feature>
<dbReference type="SUPFAM" id="SSF53067">
    <property type="entry name" value="Actin-like ATPase domain"/>
    <property type="match status" value="2"/>
</dbReference>
<gene>
    <name evidence="2" type="ORF">C7460_1243</name>
</gene>
<dbReference type="GO" id="GO:0002949">
    <property type="term" value="P:tRNA threonylcarbamoyladenosine modification"/>
    <property type="evidence" value="ECO:0007669"/>
    <property type="project" value="InterPro"/>
</dbReference>
<dbReference type="InterPro" id="IPR022496">
    <property type="entry name" value="T6A_TsaB"/>
</dbReference>
<dbReference type="PANTHER" id="PTHR11735">
    <property type="entry name" value="TRNA N6-ADENOSINE THREONYLCARBAMOYLTRANSFERASE"/>
    <property type="match status" value="1"/>
</dbReference>
<organism evidence="2 3">
    <name type="scientific">Marinoscillum furvescens DSM 4134</name>
    <dbReference type="NCBI Taxonomy" id="1122208"/>
    <lineage>
        <taxon>Bacteria</taxon>
        <taxon>Pseudomonadati</taxon>
        <taxon>Bacteroidota</taxon>
        <taxon>Cytophagia</taxon>
        <taxon>Cytophagales</taxon>
        <taxon>Reichenbachiellaceae</taxon>
        <taxon>Marinoscillum</taxon>
    </lineage>
</organism>
<dbReference type="EMBL" id="QREG01000024">
    <property type="protein sequence ID" value="RED93593.1"/>
    <property type="molecule type" value="Genomic_DNA"/>
</dbReference>
<accession>A0A3D9KZ89</accession>
<keyword evidence="3" id="KW-1185">Reference proteome</keyword>
<evidence type="ECO:0000313" key="3">
    <source>
        <dbReference type="Proteomes" id="UP000256779"/>
    </source>
</evidence>
<evidence type="ECO:0000313" key="2">
    <source>
        <dbReference type="EMBL" id="RED93593.1"/>
    </source>
</evidence>
<proteinExistence type="predicted"/>
<dbReference type="AlphaFoldDB" id="A0A3D9KZ89"/>